<feature type="compositionally biased region" description="Basic and acidic residues" evidence="2">
    <location>
        <begin position="603"/>
        <end position="628"/>
    </location>
</feature>
<protein>
    <recommendedName>
        <fullName evidence="3">SbsA Ig-like domain-containing protein</fullName>
    </recommendedName>
</protein>
<dbReference type="Gene3D" id="2.60.40.1120">
    <property type="entry name" value="Carboxypeptidase-like, regulatory domain"/>
    <property type="match status" value="1"/>
</dbReference>
<accession>F3ZQT7</accession>
<sequence>MNSIKQILKIAFSIVSTIIVLYSCASIGRPDGGPLDETPPKFVGSTPDIQATNVDKKKITILFDEYIKLENANEKVVVSPPQIQQPLIKPSGKKVVVTLEDSLKANTTYTIDFGDAIVDNNEGNPLGDFTFTFSTGSQIDTLAISGTVLAAKDLEPIKNILVGLHENLNDTAFTKEPFLRVARTDSKGEFTIHGIAPGKYRVYALKDIDQNYVFSQKSEWIAYSDSIYIPTVEERIKQDTIWKDSLTVDSIHTHKYTHHLPDDIILKAFEEDFYNQYLIKHERKQENILTLYFAEYPDTIPTIKGLDFDESDLVADYRLPSDTIYNFWVKDSLLYQRDTLTIQLDYLHTDTLNQLVAKTDTLRFTFKHKKVDKEKESKKNKDKKEEDLTPFLQIKPDISSNFNVYDYLRLSFEEPIKYFDNNKIHIMQKNDTLWNEIKDFTFEQDQEFIKQFNIYHEWIPDESYKIIVDSLAFQGIYGLYTNTFEQEFKIKKLEEYGTVQFNISGVDSEDSPIIVELLDSSDKVVRTVKANNGTADFYYLDPGKYSARLIIDKNNNGKWDTGNFENNLQPEDVYYYPQMVEFKANWSANQDWNIKQTPLPKQKLNELKKQKPDDDKKKKTNEERRRRR</sequence>
<evidence type="ECO:0000256" key="2">
    <source>
        <dbReference type="SAM" id="MobiDB-lite"/>
    </source>
</evidence>
<proteinExistence type="predicted"/>
<name>F3ZQT7_9BACE</name>
<dbReference type="PROSITE" id="PS51257">
    <property type="entry name" value="PROKAR_LIPOPROTEIN"/>
    <property type="match status" value="1"/>
</dbReference>
<reference evidence="4 5" key="1">
    <citation type="journal article" date="2011" name="Stand. Genomic Sci.">
        <title>Non-contiguous finished genome sequence of Bacteroides coprosuis type strain (PC139).</title>
        <authorList>
            <person name="Land M."/>
            <person name="Held B."/>
            <person name="Gronow S."/>
            <person name="Abt B."/>
            <person name="Lucas S."/>
            <person name="Del Rio T.G."/>
            <person name="Nolan M."/>
            <person name="Tice H."/>
            <person name="Cheng J.F."/>
            <person name="Pitluck S."/>
            <person name="Liolios K."/>
            <person name="Pagani I."/>
            <person name="Ivanova N."/>
            <person name="Mavromatis K."/>
            <person name="Mikhailova N."/>
            <person name="Pati A."/>
            <person name="Tapia R."/>
            <person name="Han C."/>
            <person name="Goodwin L."/>
            <person name="Chen A."/>
            <person name="Palaniappan K."/>
            <person name="Hauser L."/>
            <person name="Brambilla E.M."/>
            <person name="Rohde M."/>
            <person name="Goker M."/>
            <person name="Detter J.C."/>
            <person name="Woyke T."/>
            <person name="Bristow J."/>
            <person name="Eisen J.A."/>
            <person name="Markowitz V."/>
            <person name="Hugenholtz P."/>
            <person name="Kyrpides N.C."/>
            <person name="Klenk H.P."/>
            <person name="Lapidus A."/>
        </authorList>
    </citation>
    <scope>NUCLEOTIDE SEQUENCE [LARGE SCALE GENOMIC DNA]</scope>
    <source>
        <strain evidence="4 5">DSM 18011</strain>
    </source>
</reference>
<dbReference type="AlphaFoldDB" id="F3ZQT7"/>
<dbReference type="InterPro" id="IPR013784">
    <property type="entry name" value="Carb-bd-like_fold"/>
</dbReference>
<dbReference type="Pfam" id="PF13205">
    <property type="entry name" value="Big_5"/>
    <property type="match status" value="1"/>
</dbReference>
<feature type="domain" description="SbsA Ig-like" evidence="3">
    <location>
        <begin position="36"/>
        <end position="135"/>
    </location>
</feature>
<dbReference type="HOGENOM" id="CLU_014237_0_0_10"/>
<evidence type="ECO:0000313" key="5">
    <source>
        <dbReference type="Proteomes" id="UP000018439"/>
    </source>
</evidence>
<organism evidence="4 5">
    <name type="scientific">Bacteroides coprosuis DSM 18011</name>
    <dbReference type="NCBI Taxonomy" id="679937"/>
    <lineage>
        <taxon>Bacteria</taxon>
        <taxon>Pseudomonadati</taxon>
        <taxon>Bacteroidota</taxon>
        <taxon>Bacteroidia</taxon>
        <taxon>Bacteroidales</taxon>
        <taxon>Bacteroidaceae</taxon>
        <taxon>Bacteroides</taxon>
    </lineage>
</organism>
<evidence type="ECO:0000259" key="3">
    <source>
        <dbReference type="Pfam" id="PF13205"/>
    </source>
</evidence>
<dbReference type="InterPro" id="IPR032812">
    <property type="entry name" value="SbsA_Ig"/>
</dbReference>
<dbReference type="eggNOG" id="COG4704">
    <property type="taxonomic scope" value="Bacteria"/>
</dbReference>
<dbReference type="EMBL" id="CM001167">
    <property type="protein sequence ID" value="EGJ70595.1"/>
    <property type="molecule type" value="Genomic_DNA"/>
</dbReference>
<dbReference type="Gene3D" id="2.60.40.1220">
    <property type="match status" value="1"/>
</dbReference>
<feature type="region of interest" description="Disordered" evidence="2">
    <location>
        <begin position="595"/>
        <end position="628"/>
    </location>
</feature>
<dbReference type="InterPro" id="IPR014755">
    <property type="entry name" value="Cu-Rt/internalin_Ig-like"/>
</dbReference>
<gene>
    <name evidence="4" type="ORF">Bcop_0377</name>
</gene>
<dbReference type="STRING" id="679937.Bcop_0377"/>
<dbReference type="SUPFAM" id="SSF49452">
    <property type="entry name" value="Starch-binding domain-like"/>
    <property type="match status" value="1"/>
</dbReference>
<dbReference type="GO" id="GO:0030246">
    <property type="term" value="F:carbohydrate binding"/>
    <property type="evidence" value="ECO:0007669"/>
    <property type="project" value="InterPro"/>
</dbReference>
<evidence type="ECO:0000256" key="1">
    <source>
        <dbReference type="ARBA" id="ARBA00022729"/>
    </source>
</evidence>
<keyword evidence="5" id="KW-1185">Reference proteome</keyword>
<keyword evidence="1" id="KW-0732">Signal</keyword>
<evidence type="ECO:0000313" key="4">
    <source>
        <dbReference type="EMBL" id="EGJ70595.1"/>
    </source>
</evidence>
<dbReference type="Proteomes" id="UP000018439">
    <property type="component" value="Chromosome"/>
</dbReference>